<keyword evidence="15 17" id="KW-0407">Ion channel</keyword>
<keyword evidence="10" id="KW-1015">Disulfide bond</keyword>
<dbReference type="InterPro" id="IPR002394">
    <property type="entry name" value="Nicotinic_acetylcholine_rcpt"/>
</dbReference>
<dbReference type="PRINTS" id="PR00254">
    <property type="entry name" value="NICOTINICR"/>
</dbReference>
<dbReference type="Pfam" id="PF02932">
    <property type="entry name" value="Neur_chan_memb"/>
    <property type="match status" value="1"/>
</dbReference>
<dbReference type="PANTHER" id="PTHR18945">
    <property type="entry name" value="NEUROTRANSMITTER GATED ION CHANNEL"/>
    <property type="match status" value="1"/>
</dbReference>
<dbReference type="SUPFAM" id="SSF90112">
    <property type="entry name" value="Neurotransmitter-gated ion-channel transmembrane pore"/>
    <property type="match status" value="1"/>
</dbReference>
<evidence type="ECO:0000256" key="14">
    <source>
        <dbReference type="ARBA" id="ARBA00023286"/>
    </source>
</evidence>
<evidence type="ECO:0000256" key="15">
    <source>
        <dbReference type="ARBA" id="ARBA00023303"/>
    </source>
</evidence>
<dbReference type="InterPro" id="IPR018000">
    <property type="entry name" value="Neurotransmitter_ion_chnl_CS"/>
</dbReference>
<name>A0A1I8B3A7_MELHA</name>
<dbReference type="FunFam" id="2.70.170.10:FF:000044">
    <property type="entry name" value="AcetylCholine Receptor"/>
    <property type="match status" value="1"/>
</dbReference>
<dbReference type="GO" id="GO:0007271">
    <property type="term" value="P:synaptic transmission, cholinergic"/>
    <property type="evidence" value="ECO:0007669"/>
    <property type="project" value="UniProtKB-ARBA"/>
</dbReference>
<dbReference type="SUPFAM" id="SSF63712">
    <property type="entry name" value="Nicotinic receptor ligand binding domain-like"/>
    <property type="match status" value="1"/>
</dbReference>
<evidence type="ECO:0000256" key="9">
    <source>
        <dbReference type="ARBA" id="ARBA00023136"/>
    </source>
</evidence>
<evidence type="ECO:0000259" key="18">
    <source>
        <dbReference type="Pfam" id="PF02931"/>
    </source>
</evidence>
<comment type="similarity">
    <text evidence="1">Belongs to the ligand-gated ion channel (TC 1.A.9) family. Acetylcholine receptor (TC 1.A.9.1) subfamily.</text>
</comment>
<keyword evidence="2 17" id="KW-0813">Transport</keyword>
<keyword evidence="11" id="KW-0675">Receptor</keyword>
<dbReference type="Pfam" id="PF02931">
    <property type="entry name" value="Neur_chan_LBD"/>
    <property type="match status" value="1"/>
</dbReference>
<evidence type="ECO:0000256" key="8">
    <source>
        <dbReference type="ARBA" id="ARBA00023065"/>
    </source>
</evidence>
<protein>
    <submittedName>
        <fullName evidence="21">Neur_chan_LBD domain-containing protein</fullName>
    </submittedName>
</protein>
<feature type="transmembrane region" description="Helical" evidence="17">
    <location>
        <begin position="347"/>
        <end position="370"/>
    </location>
</feature>
<dbReference type="PROSITE" id="PS00236">
    <property type="entry name" value="NEUROTR_ION_CHANNEL"/>
    <property type="match status" value="1"/>
</dbReference>
<evidence type="ECO:0000256" key="13">
    <source>
        <dbReference type="ARBA" id="ARBA00023257"/>
    </source>
</evidence>
<evidence type="ECO:0000256" key="10">
    <source>
        <dbReference type="ARBA" id="ARBA00023157"/>
    </source>
</evidence>
<dbReference type="GO" id="GO:0045211">
    <property type="term" value="C:postsynaptic membrane"/>
    <property type="evidence" value="ECO:0007669"/>
    <property type="project" value="UniProtKB-SubCell"/>
</dbReference>
<keyword evidence="12" id="KW-0325">Glycoprotein</keyword>
<keyword evidence="13" id="KW-0628">Postsynaptic cell membrane</keyword>
<accession>A0A1I8B3A7</accession>
<dbReference type="InterPro" id="IPR038050">
    <property type="entry name" value="Neuro_actylchol_rec"/>
</dbReference>
<dbReference type="InterPro" id="IPR036719">
    <property type="entry name" value="Neuro-gated_channel_TM_sf"/>
</dbReference>
<evidence type="ECO:0000259" key="19">
    <source>
        <dbReference type="Pfam" id="PF02932"/>
    </source>
</evidence>
<dbReference type="InterPro" id="IPR006029">
    <property type="entry name" value="Neurotrans-gated_channel_TM"/>
</dbReference>
<sequence>MLIISKNKNNKMSLFIQNYILINLFYLFILLILICFGNTNNIPQTVLANENAKRLFDDLMMSYNRHRRPATYPNEAINVYLRLRLSQIIDVHELDQIMTISVWLKQEWFDRKLSWKPSEYGGVSVLYVPYEMIWVPDIVLINNAEGFYNITINTKATLHSDGRVVWEPPAIFKSLCQIDIQWFPFDEQNCHLKFASWSFPTNLLHLTLVNESSTDVKVIGNYGQEEVETIVEDGIDLSDYYPSVEWDIMGTQAKRRLKRFMGSKNGDYEEIDFNLALRRKPLFYTVNLVFPCVGISFLTALVFYLPSESGEKISLSINILVALTMFFLLLIEIIPANSTTLPFVGKYLLFTMILVTLSVLITVVSLQFHFRKPTTHQMSSTVRRIFLNLLPRLLMMRRPVFMRRFPQGNRYSSASSSQLFANFERDFPQIGQKGIPLLRSTGQLGNTNKSPLATKLAKIYNSSKALQSFENLCFIAELLKKKDRDTKADMEWKFVAMVFDRLFLIIFSIACVFGTCWILLQAPTFYDKRQPKQPMMSL</sequence>
<evidence type="ECO:0000256" key="7">
    <source>
        <dbReference type="ARBA" id="ARBA00023018"/>
    </source>
</evidence>
<feature type="transmembrane region" description="Helical" evidence="17">
    <location>
        <begin position="317"/>
        <end position="335"/>
    </location>
</feature>
<evidence type="ECO:0000256" key="12">
    <source>
        <dbReference type="ARBA" id="ARBA00023180"/>
    </source>
</evidence>
<feature type="transmembrane region" description="Helical" evidence="17">
    <location>
        <begin position="282"/>
        <end position="305"/>
    </location>
</feature>
<evidence type="ECO:0000256" key="17">
    <source>
        <dbReference type="RuleBase" id="RU000687"/>
    </source>
</evidence>
<evidence type="ECO:0000256" key="11">
    <source>
        <dbReference type="ARBA" id="ARBA00023170"/>
    </source>
</evidence>
<dbReference type="AlphaFoldDB" id="A0A1I8B3A7"/>
<dbReference type="GO" id="GO:0022848">
    <property type="term" value="F:acetylcholine-gated monoatomic cation-selective channel activity"/>
    <property type="evidence" value="ECO:0007669"/>
    <property type="project" value="InterPro"/>
</dbReference>
<keyword evidence="9 17" id="KW-0472">Membrane</keyword>
<feature type="domain" description="Neurotransmitter-gated ion-channel transmembrane" evidence="19">
    <location>
        <begin position="288"/>
        <end position="518"/>
    </location>
</feature>
<evidence type="ECO:0000256" key="2">
    <source>
        <dbReference type="ARBA" id="ARBA00022448"/>
    </source>
</evidence>
<evidence type="ECO:0000313" key="21">
    <source>
        <dbReference type="WBParaSite" id="MhA1_Contig1335.frz3.fgene2"/>
    </source>
</evidence>
<evidence type="ECO:0000256" key="5">
    <source>
        <dbReference type="ARBA" id="ARBA00022729"/>
    </source>
</evidence>
<feature type="domain" description="Neurotransmitter-gated ion-channel ligand-binding" evidence="18">
    <location>
        <begin position="53"/>
        <end position="281"/>
    </location>
</feature>
<dbReference type="NCBIfam" id="TIGR00860">
    <property type="entry name" value="LIC"/>
    <property type="match status" value="1"/>
</dbReference>
<dbReference type="Proteomes" id="UP000095281">
    <property type="component" value="Unplaced"/>
</dbReference>
<keyword evidence="4 17" id="KW-0812">Transmembrane</keyword>
<keyword evidence="14" id="KW-1071">Ligand-gated ion channel</keyword>
<keyword evidence="20" id="KW-1185">Reference proteome</keyword>
<feature type="transmembrane region" description="Helical" evidence="17">
    <location>
        <begin position="12"/>
        <end position="34"/>
    </location>
</feature>
<evidence type="ECO:0000256" key="1">
    <source>
        <dbReference type="ARBA" id="ARBA00009237"/>
    </source>
</evidence>
<evidence type="ECO:0000313" key="20">
    <source>
        <dbReference type="Proteomes" id="UP000095281"/>
    </source>
</evidence>
<dbReference type="CDD" id="cd19064">
    <property type="entry name" value="LGIC_TM_nAChR"/>
    <property type="match status" value="1"/>
</dbReference>
<dbReference type="InterPro" id="IPR036734">
    <property type="entry name" value="Neur_chan_lig-bd_sf"/>
</dbReference>
<dbReference type="Gene3D" id="1.20.58.390">
    <property type="entry name" value="Neurotransmitter-gated ion-channel transmembrane domain"/>
    <property type="match status" value="2"/>
</dbReference>
<keyword evidence="3" id="KW-1003">Cell membrane</keyword>
<dbReference type="PRINTS" id="PR00252">
    <property type="entry name" value="NRIONCHANNEL"/>
</dbReference>
<reference evidence="21" key="1">
    <citation type="submission" date="2016-11" db="UniProtKB">
        <authorList>
            <consortium name="WormBaseParasite"/>
        </authorList>
    </citation>
    <scope>IDENTIFICATION</scope>
</reference>
<keyword evidence="7" id="KW-0770">Synapse</keyword>
<evidence type="ECO:0000256" key="3">
    <source>
        <dbReference type="ARBA" id="ARBA00022475"/>
    </source>
</evidence>
<dbReference type="WBParaSite" id="MhA1_Contig1335.frz3.fgene2">
    <property type="protein sequence ID" value="MhA1_Contig1335.frz3.fgene2"/>
    <property type="gene ID" value="MhA1_Contig1335.frz3.fgene2"/>
</dbReference>
<evidence type="ECO:0000256" key="16">
    <source>
        <dbReference type="ARBA" id="ARBA00034104"/>
    </source>
</evidence>
<keyword evidence="8 17" id="KW-0406">Ion transport</keyword>
<proteinExistence type="inferred from homology"/>
<organism evidence="20 21">
    <name type="scientific">Meloidogyne hapla</name>
    <name type="common">Root-knot nematode worm</name>
    <dbReference type="NCBI Taxonomy" id="6305"/>
    <lineage>
        <taxon>Eukaryota</taxon>
        <taxon>Metazoa</taxon>
        <taxon>Ecdysozoa</taxon>
        <taxon>Nematoda</taxon>
        <taxon>Chromadorea</taxon>
        <taxon>Rhabditida</taxon>
        <taxon>Tylenchina</taxon>
        <taxon>Tylenchomorpha</taxon>
        <taxon>Tylenchoidea</taxon>
        <taxon>Meloidogynidae</taxon>
        <taxon>Meloidogyninae</taxon>
        <taxon>Meloidogyne</taxon>
    </lineage>
</organism>
<dbReference type="OMA" id="YIDIMYY"/>
<keyword evidence="5" id="KW-0732">Signal</keyword>
<keyword evidence="6 17" id="KW-1133">Transmembrane helix</keyword>
<dbReference type="Gene3D" id="2.70.170.10">
    <property type="entry name" value="Neurotransmitter-gated ion-channel ligand-binding domain"/>
    <property type="match status" value="1"/>
</dbReference>
<feature type="transmembrane region" description="Helical" evidence="17">
    <location>
        <begin position="502"/>
        <end position="520"/>
    </location>
</feature>
<dbReference type="GO" id="GO:0004888">
    <property type="term" value="F:transmembrane signaling receptor activity"/>
    <property type="evidence" value="ECO:0007669"/>
    <property type="project" value="InterPro"/>
</dbReference>
<dbReference type="FunFam" id="1.20.58.390:FF:000022">
    <property type="entry name" value="Nicotinic acetylcholine receptor subunit alpha4"/>
    <property type="match status" value="1"/>
</dbReference>
<dbReference type="FunFam" id="1.20.58.390:FF:000001">
    <property type="entry name" value="Neuronal nicotinic acetylcholine receptor subunit 3"/>
    <property type="match status" value="1"/>
</dbReference>
<dbReference type="InterPro" id="IPR006201">
    <property type="entry name" value="Neur_channel"/>
</dbReference>
<evidence type="ECO:0000256" key="6">
    <source>
        <dbReference type="ARBA" id="ARBA00022989"/>
    </source>
</evidence>
<dbReference type="InterPro" id="IPR006202">
    <property type="entry name" value="Neur_chan_lig-bd"/>
</dbReference>
<evidence type="ECO:0000256" key="4">
    <source>
        <dbReference type="ARBA" id="ARBA00022692"/>
    </source>
</evidence>
<comment type="subcellular location">
    <subcellularLocation>
        <location evidence="16">Postsynaptic cell membrane</location>
        <topology evidence="16">Multi-pass membrane protein</topology>
    </subcellularLocation>
</comment>